<dbReference type="EMBL" id="FNYE01000035">
    <property type="protein sequence ID" value="SEK05560.1"/>
    <property type="molecule type" value="Genomic_DNA"/>
</dbReference>
<name>A0A1H7E1Y8_9BURK</name>
<accession>A0A1H7E1Y8</accession>
<proteinExistence type="predicted"/>
<dbReference type="STRING" id="667676.SAMN05192539_103548"/>
<protein>
    <submittedName>
        <fullName evidence="1">Uncharacterized protein</fullName>
    </submittedName>
</protein>
<dbReference type="Proteomes" id="UP000198866">
    <property type="component" value="Unassembled WGS sequence"/>
</dbReference>
<sequence length="143" mass="15629">MSALVNVPSIAVSAMLRKPVTPSELLPLLDELTADACASDTMAWETAAVSANEGARRQPVDVPLTIAREEADTRATRELLRHIYRGMQLLEAQEERLHRLHSLSVNSEVAEQLCDCLRVSVATLIRLEHMSSGNAAAVFRGKP</sequence>
<organism evidence="1 2">
    <name type="scientific">Paraburkholderia diazotrophica</name>
    <dbReference type="NCBI Taxonomy" id="667676"/>
    <lineage>
        <taxon>Bacteria</taxon>
        <taxon>Pseudomonadati</taxon>
        <taxon>Pseudomonadota</taxon>
        <taxon>Betaproteobacteria</taxon>
        <taxon>Burkholderiales</taxon>
        <taxon>Burkholderiaceae</taxon>
        <taxon>Paraburkholderia</taxon>
    </lineage>
</organism>
<keyword evidence="2" id="KW-1185">Reference proteome</keyword>
<evidence type="ECO:0000313" key="1">
    <source>
        <dbReference type="EMBL" id="SEK05560.1"/>
    </source>
</evidence>
<evidence type="ECO:0000313" key="2">
    <source>
        <dbReference type="Proteomes" id="UP000198866"/>
    </source>
</evidence>
<reference evidence="2" key="1">
    <citation type="submission" date="2016-10" db="EMBL/GenBank/DDBJ databases">
        <authorList>
            <person name="Varghese N."/>
            <person name="Submissions S."/>
        </authorList>
    </citation>
    <scope>NUCLEOTIDE SEQUENCE [LARGE SCALE GENOMIC DNA]</scope>
    <source>
        <strain evidence="2">LMG 26031</strain>
    </source>
</reference>
<gene>
    <name evidence="1" type="ORF">SAMN05192539_103548</name>
</gene>
<dbReference type="AlphaFoldDB" id="A0A1H7E1Y8"/>